<feature type="region of interest" description="Disordered" evidence="1">
    <location>
        <begin position="282"/>
        <end position="321"/>
    </location>
</feature>
<dbReference type="InterPro" id="IPR029406">
    <property type="entry name" value="ETAA1"/>
</dbReference>
<feature type="region of interest" description="Disordered" evidence="1">
    <location>
        <begin position="1"/>
        <end position="69"/>
    </location>
</feature>
<proteinExistence type="predicted"/>
<feature type="compositionally biased region" description="Basic residues" evidence="1">
    <location>
        <begin position="19"/>
        <end position="30"/>
    </location>
</feature>
<feature type="compositionally biased region" description="Polar residues" evidence="1">
    <location>
        <begin position="297"/>
        <end position="306"/>
    </location>
</feature>
<reference evidence="2" key="3">
    <citation type="submission" date="2025-09" db="UniProtKB">
        <authorList>
            <consortium name="Ensembl"/>
        </authorList>
    </citation>
    <scope>IDENTIFICATION</scope>
</reference>
<dbReference type="PANTHER" id="PTHR16434">
    <property type="entry name" value="EWING'S TUMOR-ASSOCIATED ANTIGEN 1 ETAA1"/>
    <property type="match status" value="1"/>
</dbReference>
<dbReference type="Proteomes" id="UP000472264">
    <property type="component" value="Chromosome 1"/>
</dbReference>
<dbReference type="Pfam" id="PF15350">
    <property type="entry name" value="ETAA1"/>
    <property type="match status" value="1"/>
</dbReference>
<sequence length="553" mass="60596">MDGHRGLSEPPASLPGSPRGKRPARLKPNRLSRSSRPAEGCVFKTPTQISRSRPVGGVSGESPHNDSDFQHDIVWDAASPSPNRLLAKRGKKQTSAAVNISEMVRRIAPKHGRPAVAEPALQRWIGDSASISCTPDVPVRSRRKPLRTNVVDDLMKLAKQFDFNMFHEFEDEVQAELRPEDVLGRDLDFIQSSDGDRQPPNVAAGTDVQAHIDLRMDDDLDLLFDGTTQHISGDLSQLSGVKPAVASETSGKPPTTTNDEFEDDWEIDDLNDSLLLEMTQSPLHSSTQRPTRDAKHQTTVPFSQSVAPKVPTETGRQRTTFALKSNPDFSVKAIQTEARTKWLVDSQLAWRPPADTEKSGLRPETDQKTGRPPGPDAGSSHSQPAAVSDILEDELEAAFSSDVFWDSPEDDVLLCEICEDLENQIQDVDGLIPKRTVNPRAGESWRGQPANQLPSHHRQPPLTVPAASAPTSSGSWRQQGGGSSQLYTAAPLPTGGHAGQDRFAFQRANHQVSMETSKALGKCSAAEIELKKQQAMERRRQRLKVAQNVRAPT</sequence>
<gene>
    <name evidence="2" type="primary">etaa1a</name>
</gene>
<dbReference type="AlphaFoldDB" id="A0A665STS7"/>
<keyword evidence="3" id="KW-1185">Reference proteome</keyword>
<feature type="region of interest" description="Disordered" evidence="1">
    <location>
        <begin position="348"/>
        <end position="386"/>
    </location>
</feature>
<evidence type="ECO:0000313" key="2">
    <source>
        <dbReference type="Ensembl" id="ENSENLP00000000445.1"/>
    </source>
</evidence>
<dbReference type="FunCoup" id="A0A665STS7">
    <property type="interactions" value="1000"/>
</dbReference>
<evidence type="ECO:0000313" key="3">
    <source>
        <dbReference type="Proteomes" id="UP000472264"/>
    </source>
</evidence>
<feature type="compositionally biased region" description="Polar residues" evidence="1">
    <location>
        <begin position="247"/>
        <end position="258"/>
    </location>
</feature>
<dbReference type="OrthoDB" id="9378993at2759"/>
<reference evidence="2" key="2">
    <citation type="submission" date="2025-08" db="UniProtKB">
        <authorList>
            <consortium name="Ensembl"/>
        </authorList>
    </citation>
    <scope>IDENTIFICATION</scope>
</reference>
<reference evidence="2" key="1">
    <citation type="submission" date="2021-04" db="EMBL/GenBank/DDBJ databases">
        <authorList>
            <consortium name="Wellcome Sanger Institute Data Sharing"/>
        </authorList>
    </citation>
    <scope>NUCLEOTIDE SEQUENCE [LARGE SCALE GENOMIC DNA]</scope>
</reference>
<evidence type="ECO:0000256" key="1">
    <source>
        <dbReference type="SAM" id="MobiDB-lite"/>
    </source>
</evidence>
<accession>A0A665STS7</accession>
<protein>
    <submittedName>
        <fullName evidence="2">Uncharacterized LOC115058373</fullName>
    </submittedName>
</protein>
<dbReference type="Ensembl" id="ENSENLT00000000527.1">
    <property type="protein sequence ID" value="ENSENLP00000000445.1"/>
    <property type="gene ID" value="ENSENLG00000000326.1"/>
</dbReference>
<feature type="compositionally biased region" description="Basic and acidic residues" evidence="1">
    <location>
        <begin position="354"/>
        <end position="369"/>
    </location>
</feature>
<dbReference type="PANTHER" id="PTHR16434:SF4">
    <property type="entry name" value="ETAA1 ACTIVATOR OF ATR KINASE"/>
    <property type="match status" value="1"/>
</dbReference>
<organism evidence="2 3">
    <name type="scientific">Echeneis naucrates</name>
    <name type="common">Live sharksucker</name>
    <dbReference type="NCBI Taxonomy" id="173247"/>
    <lineage>
        <taxon>Eukaryota</taxon>
        <taxon>Metazoa</taxon>
        <taxon>Chordata</taxon>
        <taxon>Craniata</taxon>
        <taxon>Vertebrata</taxon>
        <taxon>Euteleostomi</taxon>
        <taxon>Actinopterygii</taxon>
        <taxon>Neopterygii</taxon>
        <taxon>Teleostei</taxon>
        <taxon>Neoteleostei</taxon>
        <taxon>Acanthomorphata</taxon>
        <taxon>Carangaria</taxon>
        <taxon>Carangiformes</taxon>
        <taxon>Echeneidae</taxon>
        <taxon>Echeneis</taxon>
    </lineage>
</organism>
<feature type="region of interest" description="Disordered" evidence="1">
    <location>
        <begin position="233"/>
        <end position="262"/>
    </location>
</feature>
<feature type="region of interest" description="Disordered" evidence="1">
    <location>
        <begin position="438"/>
        <end position="500"/>
    </location>
</feature>
<name>A0A665STS7_ECHNA</name>
<dbReference type="InParanoid" id="A0A665STS7"/>
<dbReference type="OMA" id="PESQWFW"/>